<feature type="transmembrane region" description="Helical" evidence="1">
    <location>
        <begin position="133"/>
        <end position="155"/>
    </location>
</feature>
<feature type="transmembrane region" description="Helical" evidence="1">
    <location>
        <begin position="7"/>
        <end position="26"/>
    </location>
</feature>
<proteinExistence type="predicted"/>
<evidence type="ECO:0000256" key="1">
    <source>
        <dbReference type="SAM" id="Phobius"/>
    </source>
</evidence>
<feature type="transmembrane region" description="Helical" evidence="1">
    <location>
        <begin position="84"/>
        <end position="101"/>
    </location>
</feature>
<gene>
    <name evidence="2" type="ORF">PAECIP111894_05493</name>
</gene>
<keyword evidence="1" id="KW-0812">Transmembrane</keyword>
<evidence type="ECO:0008006" key="4">
    <source>
        <dbReference type="Google" id="ProtNLM"/>
    </source>
</evidence>
<reference evidence="2" key="1">
    <citation type="submission" date="2021-12" db="EMBL/GenBank/DDBJ databases">
        <authorList>
            <person name="Criscuolo A."/>
        </authorList>
    </citation>
    <scope>NUCLEOTIDE SEQUENCE</scope>
    <source>
        <strain evidence="2">CIP111894</strain>
    </source>
</reference>
<accession>A0ABM9BLF7</accession>
<protein>
    <recommendedName>
        <fullName evidence="4">HXXEE domain-containing protein</fullName>
    </recommendedName>
</protein>
<dbReference type="RefSeq" id="WP_234541179.1">
    <property type="nucleotide sequence ID" value="NZ_CAKMAB010000050.1"/>
</dbReference>
<keyword evidence="1" id="KW-0472">Membrane</keyword>
<keyword evidence="1" id="KW-1133">Transmembrane helix</keyword>
<organism evidence="2 3">
    <name type="scientific">Paenibacillus pseudetheri</name>
    <dbReference type="NCBI Taxonomy" id="2897682"/>
    <lineage>
        <taxon>Bacteria</taxon>
        <taxon>Bacillati</taxon>
        <taxon>Bacillota</taxon>
        <taxon>Bacilli</taxon>
        <taxon>Bacillales</taxon>
        <taxon>Paenibacillaceae</taxon>
        <taxon>Paenibacillus</taxon>
    </lineage>
</organism>
<keyword evidence="3" id="KW-1185">Reference proteome</keyword>
<evidence type="ECO:0000313" key="2">
    <source>
        <dbReference type="EMBL" id="CAH1059287.1"/>
    </source>
</evidence>
<sequence length="217" mass="25187">MSFYRKNWYYIGGIIFVVLSFVIGFFGGDIDPIRKILLLSFMALLVHQFEEYALPGGFPPVWNIAISGEKNVPDRYPLNKQSSLFVNTFLAYTFYVLPIIFPKWYWLGIMTMAFGFAQFIIHGIIINIKLKSFYNPGLAAVIFLHIPIGIYYLWYLHTNNSVDSWHWWVGICGLPIAAVLIVQVPLIIFKDKNSPYPWTKAEMDRFSVIEKLEKIKD</sequence>
<dbReference type="InterPro" id="IPR025671">
    <property type="entry name" value="HXXEE"/>
</dbReference>
<feature type="transmembrane region" description="Helical" evidence="1">
    <location>
        <begin position="107"/>
        <end position="126"/>
    </location>
</feature>
<name>A0ABM9BLF7_9BACL</name>
<dbReference type="Proteomes" id="UP000838749">
    <property type="component" value="Unassembled WGS sequence"/>
</dbReference>
<evidence type="ECO:0000313" key="3">
    <source>
        <dbReference type="Proteomes" id="UP000838749"/>
    </source>
</evidence>
<dbReference type="EMBL" id="CAKMAB010000050">
    <property type="protein sequence ID" value="CAH1059287.1"/>
    <property type="molecule type" value="Genomic_DNA"/>
</dbReference>
<dbReference type="Pfam" id="PF13787">
    <property type="entry name" value="HXXEE"/>
    <property type="match status" value="1"/>
</dbReference>
<comment type="caution">
    <text evidence="2">The sequence shown here is derived from an EMBL/GenBank/DDBJ whole genome shotgun (WGS) entry which is preliminary data.</text>
</comment>
<feature type="transmembrane region" description="Helical" evidence="1">
    <location>
        <begin position="167"/>
        <end position="189"/>
    </location>
</feature>